<dbReference type="Proteomes" id="UP001523216">
    <property type="component" value="Unassembled WGS sequence"/>
</dbReference>
<sequence length="135" mass="14171">MIWTGYEPNVSHGYGVRGCELIMVNAIPHAVPSSRIEVVDGLRVHRHLVDEAPAAALIRASNDAAAAVVVGRHAYSGDVMPLLGSVTRAVCARLTARSSWSADPKSATAPARGRSALPRPGFAQSYGTRGKAKGE</sequence>
<dbReference type="EMBL" id="JAMQOL010000085">
    <property type="protein sequence ID" value="MCM4084839.1"/>
    <property type="molecule type" value="Genomic_DNA"/>
</dbReference>
<evidence type="ECO:0000313" key="3">
    <source>
        <dbReference type="Proteomes" id="UP001523216"/>
    </source>
</evidence>
<dbReference type="InterPro" id="IPR014729">
    <property type="entry name" value="Rossmann-like_a/b/a_fold"/>
</dbReference>
<protein>
    <recommendedName>
        <fullName evidence="4">UspA domain-containing protein</fullName>
    </recommendedName>
</protein>
<keyword evidence="3" id="KW-1185">Reference proteome</keyword>
<comment type="caution">
    <text evidence="2">The sequence shown here is derived from an EMBL/GenBank/DDBJ whole genome shotgun (WGS) entry which is preliminary data.</text>
</comment>
<evidence type="ECO:0008006" key="4">
    <source>
        <dbReference type="Google" id="ProtNLM"/>
    </source>
</evidence>
<evidence type="ECO:0000256" key="1">
    <source>
        <dbReference type="SAM" id="MobiDB-lite"/>
    </source>
</evidence>
<name>A0ABT0YFM6_9ACTN</name>
<feature type="region of interest" description="Disordered" evidence="1">
    <location>
        <begin position="97"/>
        <end position="135"/>
    </location>
</feature>
<reference evidence="2 3" key="1">
    <citation type="submission" date="2022-06" db="EMBL/GenBank/DDBJ databases">
        <title>Actinoplanes abujensis sp. nov., isolated from Nigerian arid soil.</title>
        <authorList>
            <person name="Ding P."/>
        </authorList>
    </citation>
    <scope>NUCLEOTIDE SEQUENCE [LARGE SCALE GENOMIC DNA]</scope>
    <source>
        <strain evidence="3">TRM88002</strain>
    </source>
</reference>
<gene>
    <name evidence="2" type="ORF">LXN57_45660</name>
</gene>
<dbReference type="SUPFAM" id="SSF52402">
    <property type="entry name" value="Adenine nucleotide alpha hydrolases-like"/>
    <property type="match status" value="1"/>
</dbReference>
<dbReference type="Gene3D" id="3.40.50.620">
    <property type="entry name" value="HUPs"/>
    <property type="match status" value="1"/>
</dbReference>
<dbReference type="RefSeq" id="WP_251804578.1">
    <property type="nucleotide sequence ID" value="NZ_JAMQOL010000085.1"/>
</dbReference>
<organism evidence="2 3">
    <name type="scientific">Paractinoplanes hotanensis</name>
    <dbReference type="NCBI Taxonomy" id="2906497"/>
    <lineage>
        <taxon>Bacteria</taxon>
        <taxon>Bacillati</taxon>
        <taxon>Actinomycetota</taxon>
        <taxon>Actinomycetes</taxon>
        <taxon>Micromonosporales</taxon>
        <taxon>Micromonosporaceae</taxon>
        <taxon>Paractinoplanes</taxon>
    </lineage>
</organism>
<accession>A0ABT0YFM6</accession>
<proteinExistence type="predicted"/>
<evidence type="ECO:0000313" key="2">
    <source>
        <dbReference type="EMBL" id="MCM4084839.1"/>
    </source>
</evidence>